<dbReference type="InterPro" id="IPR031807">
    <property type="entry name" value="HicB-like"/>
</dbReference>
<proteinExistence type="predicted"/>
<organism evidence="2 3">
    <name type="scientific">Thiorhodococcus mannitoliphagus</name>
    <dbReference type="NCBI Taxonomy" id="329406"/>
    <lineage>
        <taxon>Bacteria</taxon>
        <taxon>Pseudomonadati</taxon>
        <taxon>Pseudomonadota</taxon>
        <taxon>Gammaproteobacteria</taxon>
        <taxon>Chromatiales</taxon>
        <taxon>Chromatiaceae</taxon>
        <taxon>Thiorhodococcus</taxon>
    </lineage>
</organism>
<reference evidence="3" key="1">
    <citation type="journal article" date="2020" name="Microbiol. Resour. Announc.">
        <title>Draft Genome Sequences of Thiorhodococcus mannitoliphagus and Thiorhodococcus minor, Purple Sulfur Photosynthetic Bacteria in the Gammaproteobacterial Family Chromatiaceae.</title>
        <authorList>
            <person name="Aviles F.A."/>
            <person name="Meyer T.E."/>
            <person name="Kyndt J.A."/>
        </authorList>
    </citation>
    <scope>NUCLEOTIDE SEQUENCE [LARGE SCALE GENOMIC DNA]</scope>
    <source>
        <strain evidence="3">DSM 18266</strain>
    </source>
</reference>
<dbReference type="RefSeq" id="WP_206171568.1">
    <property type="nucleotide sequence ID" value="NZ_JAAIJR010000024.1"/>
</dbReference>
<accession>A0A6P1DU57</accession>
<dbReference type="Gene3D" id="3.30.160.250">
    <property type="match status" value="1"/>
</dbReference>
<evidence type="ECO:0000259" key="1">
    <source>
        <dbReference type="Pfam" id="PF15919"/>
    </source>
</evidence>
<feature type="non-terminal residue" evidence="2">
    <location>
        <position position="105"/>
    </location>
</feature>
<reference evidence="2 3" key="2">
    <citation type="submission" date="2020-02" db="EMBL/GenBank/DDBJ databases">
        <title>Genome sequences of Thiorhodococcus mannitoliphagus and Thiorhodococcus minor, purple sulfur photosynthetic bacteria in the gammaproteobacterial family, Chromatiaceae.</title>
        <authorList>
            <person name="Aviles F.A."/>
            <person name="Meyer T.E."/>
            <person name="Kyndt J.A."/>
        </authorList>
    </citation>
    <scope>NUCLEOTIDE SEQUENCE [LARGE SCALE GENOMIC DNA]</scope>
    <source>
        <strain evidence="2 3">DSM 18266</strain>
    </source>
</reference>
<name>A0A6P1DU57_9GAMM</name>
<feature type="domain" description="HicB-like antitoxin of toxin-antitoxin system" evidence="1">
    <location>
        <begin position="3"/>
        <end position="84"/>
    </location>
</feature>
<dbReference type="Proteomes" id="UP000471640">
    <property type="component" value="Unassembled WGS sequence"/>
</dbReference>
<protein>
    <recommendedName>
        <fullName evidence="1">HicB-like antitoxin of toxin-antitoxin system domain-containing protein</fullName>
    </recommendedName>
</protein>
<evidence type="ECO:0000313" key="2">
    <source>
        <dbReference type="EMBL" id="NEX20226.1"/>
    </source>
</evidence>
<comment type="caution">
    <text evidence="2">The sequence shown here is derived from an EMBL/GenBank/DDBJ whole genome shotgun (WGS) entry which is preliminary data.</text>
</comment>
<dbReference type="SUPFAM" id="SSF143100">
    <property type="entry name" value="TTHA1013/TTHA0281-like"/>
    <property type="match status" value="1"/>
</dbReference>
<evidence type="ECO:0000313" key="3">
    <source>
        <dbReference type="Proteomes" id="UP000471640"/>
    </source>
</evidence>
<sequence>MLYPAYVHLGDEAHAHSVTLPDFPGCFSAADAWDALPGAIQEAVELYFEGEDMEIPAPTPLETLAVAPEYTGGVWLLVDIVTSRADLGRASRPILGETQRKVPSW</sequence>
<dbReference type="EMBL" id="JAAIJR010000024">
    <property type="protein sequence ID" value="NEX20226.1"/>
    <property type="molecule type" value="Genomic_DNA"/>
</dbReference>
<dbReference type="InterPro" id="IPR035069">
    <property type="entry name" value="TTHA1013/TTHA0281-like"/>
</dbReference>
<dbReference type="AlphaFoldDB" id="A0A6P1DU57"/>
<gene>
    <name evidence="2" type="ORF">G3480_07850</name>
</gene>
<dbReference type="Pfam" id="PF15919">
    <property type="entry name" value="HicB_lk_antitox"/>
    <property type="match status" value="1"/>
</dbReference>
<keyword evidence="3" id="KW-1185">Reference proteome</keyword>